<evidence type="ECO:0000256" key="2">
    <source>
        <dbReference type="ARBA" id="ARBA00004496"/>
    </source>
</evidence>
<dbReference type="GO" id="GO:0005737">
    <property type="term" value="C:cytoplasm"/>
    <property type="evidence" value="ECO:0007669"/>
    <property type="project" value="UniProtKB-SubCell"/>
</dbReference>
<evidence type="ECO:0000256" key="1">
    <source>
        <dbReference type="ARBA" id="ARBA00001933"/>
    </source>
</evidence>
<keyword evidence="12" id="KW-1185">Reference proteome</keyword>
<organism evidence="11 12">
    <name type="scientific">Vermiconidia calcicola</name>
    <dbReference type="NCBI Taxonomy" id="1690605"/>
    <lineage>
        <taxon>Eukaryota</taxon>
        <taxon>Fungi</taxon>
        <taxon>Dikarya</taxon>
        <taxon>Ascomycota</taxon>
        <taxon>Pezizomycotina</taxon>
        <taxon>Dothideomycetes</taxon>
        <taxon>Dothideomycetidae</taxon>
        <taxon>Mycosphaerellales</taxon>
        <taxon>Extremaceae</taxon>
        <taxon>Vermiconidia</taxon>
    </lineage>
</organism>
<keyword evidence="5 11" id="KW-0032">Aminotransferase</keyword>
<comment type="cofactor">
    <cofactor evidence="1">
        <name>pyridoxal 5'-phosphate</name>
        <dbReference type="ChEBI" id="CHEBI:597326"/>
    </cofactor>
</comment>
<dbReference type="AlphaFoldDB" id="A0AAV9QH81"/>
<evidence type="ECO:0000256" key="7">
    <source>
        <dbReference type="ARBA" id="ARBA00022898"/>
    </source>
</evidence>
<evidence type="ECO:0000256" key="9">
    <source>
        <dbReference type="ARBA" id="ARBA00067014"/>
    </source>
</evidence>
<gene>
    <name evidence="11" type="primary">ARO8</name>
    <name evidence="11" type="ORF">LTR25_001338</name>
</gene>
<protein>
    <recommendedName>
        <fullName evidence="9">aromatic-amino-acid transaminase</fullName>
        <ecNumber evidence="9">2.6.1.57</ecNumber>
    </recommendedName>
</protein>
<dbReference type="EMBL" id="JAXLQG010000002">
    <property type="protein sequence ID" value="KAK5543724.1"/>
    <property type="molecule type" value="Genomic_DNA"/>
</dbReference>
<comment type="caution">
    <text evidence="11">The sequence shown here is derived from an EMBL/GenBank/DDBJ whole genome shotgun (WGS) entry which is preliminary data.</text>
</comment>
<evidence type="ECO:0000313" key="12">
    <source>
        <dbReference type="Proteomes" id="UP001345827"/>
    </source>
</evidence>
<reference evidence="11 12" key="1">
    <citation type="submission" date="2023-06" db="EMBL/GenBank/DDBJ databases">
        <title>Black Yeasts Isolated from many extreme environments.</title>
        <authorList>
            <person name="Coleine C."/>
            <person name="Stajich J.E."/>
            <person name="Selbmann L."/>
        </authorList>
    </citation>
    <scope>NUCLEOTIDE SEQUENCE [LARGE SCALE GENOMIC DNA]</scope>
    <source>
        <strain evidence="11 12">CCFEE 5887</strain>
    </source>
</reference>
<dbReference type="Proteomes" id="UP001345827">
    <property type="component" value="Unassembled WGS sequence"/>
</dbReference>
<comment type="similarity">
    <text evidence="3">Belongs to the class-I pyridoxal-phosphate-dependent aminotransferase family.</text>
</comment>
<dbReference type="InterPro" id="IPR004839">
    <property type="entry name" value="Aminotransferase_I/II_large"/>
</dbReference>
<evidence type="ECO:0000256" key="6">
    <source>
        <dbReference type="ARBA" id="ARBA00022679"/>
    </source>
</evidence>
<dbReference type="InterPro" id="IPR050859">
    <property type="entry name" value="Class-I_PLP-dep_aminotransf"/>
</dbReference>
<keyword evidence="6" id="KW-0808">Transferase</keyword>
<dbReference type="GO" id="GO:0006571">
    <property type="term" value="P:tyrosine biosynthetic process"/>
    <property type="evidence" value="ECO:0007669"/>
    <property type="project" value="TreeGrafter"/>
</dbReference>
<dbReference type="Gene3D" id="3.40.640.10">
    <property type="entry name" value="Type I PLP-dependent aspartate aminotransferase-like (Major domain)"/>
    <property type="match status" value="1"/>
</dbReference>
<dbReference type="PANTHER" id="PTHR42790">
    <property type="entry name" value="AMINOTRANSFERASE"/>
    <property type="match status" value="1"/>
</dbReference>
<evidence type="ECO:0000256" key="5">
    <source>
        <dbReference type="ARBA" id="ARBA00022576"/>
    </source>
</evidence>
<dbReference type="FunFam" id="3.40.640.10:FF:000074">
    <property type="entry name" value="Aromatic amino acid aminotransferase"/>
    <property type="match status" value="1"/>
</dbReference>
<dbReference type="InterPro" id="IPR015421">
    <property type="entry name" value="PyrdxlP-dep_Trfase_major"/>
</dbReference>
<dbReference type="GO" id="GO:0047536">
    <property type="term" value="F:2-aminoadipate transaminase activity"/>
    <property type="evidence" value="ECO:0007669"/>
    <property type="project" value="TreeGrafter"/>
</dbReference>
<evidence type="ECO:0000259" key="10">
    <source>
        <dbReference type="Pfam" id="PF00155"/>
    </source>
</evidence>
<evidence type="ECO:0000256" key="3">
    <source>
        <dbReference type="ARBA" id="ARBA00007441"/>
    </source>
</evidence>
<evidence type="ECO:0000313" key="11">
    <source>
        <dbReference type="EMBL" id="KAK5543724.1"/>
    </source>
</evidence>
<feature type="domain" description="Aminotransferase class I/classII large" evidence="10">
    <location>
        <begin position="203"/>
        <end position="550"/>
    </location>
</feature>
<evidence type="ECO:0000256" key="8">
    <source>
        <dbReference type="ARBA" id="ARBA00051993"/>
    </source>
</evidence>
<dbReference type="GO" id="GO:0030170">
    <property type="term" value="F:pyridoxal phosphate binding"/>
    <property type="evidence" value="ECO:0007669"/>
    <property type="project" value="InterPro"/>
</dbReference>
<comment type="catalytic activity">
    <reaction evidence="8">
        <text>an aromatic L-alpha-amino acid + 2-oxoglutarate = an aromatic oxo-acid + L-glutamate</text>
        <dbReference type="Rhea" id="RHEA:17533"/>
        <dbReference type="ChEBI" id="CHEBI:16810"/>
        <dbReference type="ChEBI" id="CHEBI:29985"/>
        <dbReference type="ChEBI" id="CHEBI:73309"/>
        <dbReference type="ChEBI" id="CHEBI:84824"/>
        <dbReference type="EC" id="2.6.1.57"/>
    </reaction>
</comment>
<dbReference type="CDD" id="cd00609">
    <property type="entry name" value="AAT_like"/>
    <property type="match status" value="1"/>
</dbReference>
<dbReference type="GO" id="GO:0019878">
    <property type="term" value="P:lysine biosynthetic process via aminoadipic acid"/>
    <property type="evidence" value="ECO:0007669"/>
    <property type="project" value="TreeGrafter"/>
</dbReference>
<dbReference type="InterPro" id="IPR015424">
    <property type="entry name" value="PyrdxlP-dep_Trfase"/>
</dbReference>
<keyword evidence="7" id="KW-0663">Pyridoxal phosphate</keyword>
<dbReference type="GO" id="GO:0009074">
    <property type="term" value="P:aromatic amino acid family catabolic process"/>
    <property type="evidence" value="ECO:0007669"/>
    <property type="project" value="TreeGrafter"/>
</dbReference>
<dbReference type="PANTHER" id="PTHR42790:SF21">
    <property type="entry name" value="AROMATIC_AMINOADIPATE AMINOTRANSFERASE 1"/>
    <property type="match status" value="1"/>
</dbReference>
<dbReference type="SUPFAM" id="SSF53383">
    <property type="entry name" value="PLP-dependent transferases"/>
    <property type="match status" value="1"/>
</dbReference>
<name>A0AAV9QH81_9PEZI</name>
<proteinExistence type="inferred from homology"/>
<accession>A0AAV9QH81</accession>
<comment type="subcellular location">
    <subcellularLocation>
        <location evidence="2">Cytoplasm</location>
    </subcellularLocation>
</comment>
<dbReference type="Pfam" id="PF00155">
    <property type="entry name" value="Aminotran_1_2"/>
    <property type="match status" value="1"/>
</dbReference>
<dbReference type="EC" id="2.6.1.57" evidence="9"/>
<sequence length="578" mass="63953">MAPHAEIEVAGFTDTSSVVKVEVNDSAQTKISGMTPARPVFTIDDVLPHRQKSKPPPTIVAAFSDANMFKSKGCLEGKPKAKSFAHRLTAESKSRKPSSLKGAMKYFKQGTISLCGGLPSSEYFPFEELSAKIPTAPEFTEAQTATSGKSYSSGKHDATRDGKALLDLSIALNYGQSMGPGALIRFLTEHTEIVHSPPYSDWDICMTSGSTSALDVALRMFTERGQYVLTEEYTFSSAIETVVPLWAKMLGVKMDADGMLPDDLDNILSNWDEKARRAPKPFLVYTVPTGQNPTASTQSLQRRKQIYAVAEKHDLFILEDEPYYFLQMDPFVSGHTHAVSSPFEPVSVADFLSNLVPSYLSIDTSGRVLRLDSFSKIIAPGSRAGWVTGAPQVIERFMRHNEVSAQTPSGFSLIALYNLLEENWGHKGFLEWLMFIRAEYTRRRDIIVNACEEHLPSEVCSWVPPKAGMFHWIHVDLTRHPVYKAKGGKQIDVASLLEIEDSVFTSCAEQGVLIAKGSWFRAQKATDTELFFRTTFAAAPADKMREAIEKVGVAIRKEFEIDIEDEIVVKGSTNGHAK</sequence>
<evidence type="ECO:0000256" key="4">
    <source>
        <dbReference type="ARBA" id="ARBA00022490"/>
    </source>
</evidence>
<keyword evidence="4" id="KW-0963">Cytoplasm</keyword>
<dbReference type="GO" id="GO:0008793">
    <property type="term" value="F:aromatic-amino-acid transaminase activity"/>
    <property type="evidence" value="ECO:0007669"/>
    <property type="project" value="TreeGrafter"/>
</dbReference>